<dbReference type="Gene3D" id="3.30.565.10">
    <property type="entry name" value="Histidine kinase-like ATPase, C-terminal domain"/>
    <property type="match status" value="1"/>
</dbReference>
<dbReference type="EMBL" id="MVHW01000001">
    <property type="protein sequence ID" value="ORB09157.1"/>
    <property type="molecule type" value="Genomic_DNA"/>
</dbReference>
<dbReference type="AlphaFoldDB" id="A0A1X0G564"/>
<dbReference type="InterPro" id="IPR050482">
    <property type="entry name" value="Sensor_HK_TwoCompSys"/>
</dbReference>
<evidence type="ECO:0000256" key="2">
    <source>
        <dbReference type="ARBA" id="ARBA00022777"/>
    </source>
</evidence>
<dbReference type="SUPFAM" id="SSF55781">
    <property type="entry name" value="GAF domain-like"/>
    <property type="match status" value="2"/>
</dbReference>
<keyword evidence="2 5" id="KW-0418">Kinase</keyword>
<keyword evidence="1" id="KW-0808">Transferase</keyword>
<feature type="domain" description="GAF" evidence="4">
    <location>
        <begin position="51"/>
        <end position="198"/>
    </location>
</feature>
<dbReference type="GO" id="GO:0000155">
    <property type="term" value="F:phosphorelay sensor kinase activity"/>
    <property type="evidence" value="ECO:0007669"/>
    <property type="project" value="InterPro"/>
</dbReference>
<dbReference type="Proteomes" id="UP000192760">
    <property type="component" value="Unassembled WGS sequence"/>
</dbReference>
<evidence type="ECO:0000256" key="1">
    <source>
        <dbReference type="ARBA" id="ARBA00022679"/>
    </source>
</evidence>
<dbReference type="InterPro" id="IPR036890">
    <property type="entry name" value="HATPase_C_sf"/>
</dbReference>
<dbReference type="Pfam" id="PF13185">
    <property type="entry name" value="GAF_2"/>
    <property type="match status" value="2"/>
</dbReference>
<name>A0A1X0G564_MYCNT</name>
<dbReference type="SMART" id="SM00065">
    <property type="entry name" value="GAF"/>
    <property type="match status" value="2"/>
</dbReference>
<dbReference type="InterPro" id="IPR011712">
    <property type="entry name" value="Sig_transdc_His_kin_sub3_dim/P"/>
</dbReference>
<dbReference type="PANTHER" id="PTHR24421:SF56">
    <property type="entry name" value="OXYGEN SENSOR HISTIDINE KINASE RESPONSE REGULATOR DOST"/>
    <property type="match status" value="1"/>
</dbReference>
<dbReference type="InterPro" id="IPR003018">
    <property type="entry name" value="GAF"/>
</dbReference>
<evidence type="ECO:0000256" key="3">
    <source>
        <dbReference type="ARBA" id="ARBA00023012"/>
    </source>
</evidence>
<dbReference type="InterPro" id="IPR029016">
    <property type="entry name" value="GAF-like_dom_sf"/>
</dbReference>
<reference evidence="5 6" key="1">
    <citation type="submission" date="2017-02" db="EMBL/GenBank/DDBJ databases">
        <title>The new phylogeny of genus Mycobacterium.</title>
        <authorList>
            <person name="Tortoli E."/>
            <person name="Trovato A."/>
            <person name="Cirillo D.M."/>
        </authorList>
    </citation>
    <scope>NUCLEOTIDE SEQUENCE [LARGE SCALE GENOMIC DNA]</scope>
    <source>
        <strain evidence="5 6">DSM 45255</strain>
    </source>
</reference>
<evidence type="ECO:0000313" key="6">
    <source>
        <dbReference type="Proteomes" id="UP000192760"/>
    </source>
</evidence>
<dbReference type="Pfam" id="PF07730">
    <property type="entry name" value="HisKA_3"/>
    <property type="match status" value="1"/>
</dbReference>
<dbReference type="PANTHER" id="PTHR24421">
    <property type="entry name" value="NITRATE/NITRITE SENSOR PROTEIN NARX-RELATED"/>
    <property type="match status" value="1"/>
</dbReference>
<feature type="domain" description="GAF" evidence="4">
    <location>
        <begin position="224"/>
        <end position="367"/>
    </location>
</feature>
<sequence length="566" mass="60503">MVVEHIRAPFAQLGRPDLVGRMHQQLDELVASHDHMEQLLQAIVEIGSYADLDATLHRIVTAATELTQSRYGALAVRGSDGRMVTFVHTGMERETEQYIGDLPVGKGVLGIGLETTDVLRLDDLTKHPAAVGFPPHHPPMRAFLGVPIASRDDVFGSLYVADDSPEKVFTGSDEITARALAATAAVGIDKAQLFDRLRTSAAWVEATREITAALLSGSDSHSDALRLIAERTMELAGAEQAIVLVPVGKPDDCADSLVVSMAAGLHADEVTGQLVPMDDSTTGAVFRSGKAVITEHFRHPIPAFTDVGQRPAIAVPLRAGDAMIGVIAVARATEAPPFKPGYLDSVSSFADHAAVALQLAANRDREHELSILADRERIAHDLHDHVIRRLFGAELDLQSAIARSRSPDMTAHLSMTLDNLQGTVEDIRATIFELQPRSDPGDLFPQRIRQLVADLTDDCDIVVTLKTTGLMSAVGSELAEHAAAVITQAIGDTARDVGTSQLTVAITVDDSFTLDITADGGQIPADNPQGCTDMHRRAAQLGGTCRISSPPEGGNHVRWIAPVTCL</sequence>
<dbReference type="GO" id="GO:0016020">
    <property type="term" value="C:membrane"/>
    <property type="evidence" value="ECO:0007669"/>
    <property type="project" value="InterPro"/>
</dbReference>
<protein>
    <submittedName>
        <fullName evidence="5">Histidine kinase</fullName>
    </submittedName>
</protein>
<dbReference type="GO" id="GO:0046983">
    <property type="term" value="F:protein dimerization activity"/>
    <property type="evidence" value="ECO:0007669"/>
    <property type="project" value="InterPro"/>
</dbReference>
<comment type="caution">
    <text evidence="5">The sequence shown here is derived from an EMBL/GenBank/DDBJ whole genome shotgun (WGS) entry which is preliminary data.</text>
</comment>
<evidence type="ECO:0000259" key="4">
    <source>
        <dbReference type="SMART" id="SM00065"/>
    </source>
</evidence>
<evidence type="ECO:0000313" key="5">
    <source>
        <dbReference type="EMBL" id="ORB09157.1"/>
    </source>
</evidence>
<organism evidence="5 6">
    <name type="scientific">Mycobacterium mantenii</name>
    <dbReference type="NCBI Taxonomy" id="560555"/>
    <lineage>
        <taxon>Bacteria</taxon>
        <taxon>Bacillati</taxon>
        <taxon>Actinomycetota</taxon>
        <taxon>Actinomycetes</taxon>
        <taxon>Mycobacteriales</taxon>
        <taxon>Mycobacteriaceae</taxon>
        <taxon>Mycobacterium</taxon>
        <taxon>Mycobacterium avium complex (MAC)</taxon>
    </lineage>
</organism>
<keyword evidence="3" id="KW-0902">Two-component regulatory system</keyword>
<gene>
    <name evidence="5" type="ORF">BST30_00695</name>
</gene>
<dbReference type="Gene3D" id="3.30.450.40">
    <property type="match status" value="2"/>
</dbReference>
<dbReference type="STRING" id="560555.BST30_00695"/>
<accession>A0A1X0G564</accession>
<proteinExistence type="predicted"/>